<keyword evidence="2" id="KW-0863">Zinc-finger</keyword>
<dbReference type="InterPro" id="IPR013088">
    <property type="entry name" value="Znf_NHR/GATA"/>
</dbReference>
<dbReference type="PROSITE" id="PS51030">
    <property type="entry name" value="NUCLEAR_REC_DBD_2"/>
    <property type="match status" value="1"/>
</dbReference>
<dbReference type="GO" id="GO:0045944">
    <property type="term" value="P:positive regulation of transcription by RNA polymerase II"/>
    <property type="evidence" value="ECO:0007669"/>
    <property type="project" value="TreeGrafter"/>
</dbReference>
<dbReference type="GO" id="GO:0000122">
    <property type="term" value="P:negative regulation of transcription by RNA polymerase II"/>
    <property type="evidence" value="ECO:0007669"/>
    <property type="project" value="TreeGrafter"/>
</dbReference>
<dbReference type="AlphaFoldDB" id="A0A8S2L1G7"/>
<dbReference type="InterPro" id="IPR001628">
    <property type="entry name" value="Znf_hrmn_rcpt"/>
</dbReference>
<keyword evidence="6" id="KW-0804">Transcription</keyword>
<evidence type="ECO:0000256" key="3">
    <source>
        <dbReference type="ARBA" id="ARBA00022833"/>
    </source>
</evidence>
<dbReference type="Proteomes" id="UP000681967">
    <property type="component" value="Unassembled WGS sequence"/>
</dbReference>
<name>A0A8S2L1G7_9BILA</name>
<dbReference type="InterPro" id="IPR050234">
    <property type="entry name" value="Nuclear_hormone_rcpt_NR1"/>
</dbReference>
<dbReference type="GO" id="GO:0008270">
    <property type="term" value="F:zinc ion binding"/>
    <property type="evidence" value="ECO:0007669"/>
    <property type="project" value="UniProtKB-KW"/>
</dbReference>
<dbReference type="GO" id="GO:0004879">
    <property type="term" value="F:nuclear receptor activity"/>
    <property type="evidence" value="ECO:0007669"/>
    <property type="project" value="TreeGrafter"/>
</dbReference>
<evidence type="ECO:0000313" key="10">
    <source>
        <dbReference type="EMBL" id="CAF3877367.1"/>
    </source>
</evidence>
<dbReference type="PROSITE" id="PS00031">
    <property type="entry name" value="NUCLEAR_REC_DBD_1"/>
    <property type="match status" value="1"/>
</dbReference>
<keyword evidence="4" id="KW-0805">Transcription regulation</keyword>
<keyword evidence="7" id="KW-0675">Receptor</keyword>
<evidence type="ECO:0000313" key="12">
    <source>
        <dbReference type="EMBL" id="CAF5151684.1"/>
    </source>
</evidence>
<dbReference type="PANTHER" id="PTHR24082:SF283">
    <property type="entry name" value="NUCLEAR HORMONE RECEPTOR HR96"/>
    <property type="match status" value="1"/>
</dbReference>
<dbReference type="EMBL" id="CAJOBH010002049">
    <property type="protein sequence ID" value="CAF3887344.1"/>
    <property type="molecule type" value="Genomic_DNA"/>
</dbReference>
<evidence type="ECO:0000256" key="8">
    <source>
        <dbReference type="ARBA" id="ARBA00023242"/>
    </source>
</evidence>
<evidence type="ECO:0000256" key="7">
    <source>
        <dbReference type="ARBA" id="ARBA00023170"/>
    </source>
</evidence>
<evidence type="ECO:0000256" key="5">
    <source>
        <dbReference type="ARBA" id="ARBA00023125"/>
    </source>
</evidence>
<dbReference type="Pfam" id="PF00105">
    <property type="entry name" value="zf-C4"/>
    <property type="match status" value="1"/>
</dbReference>
<evidence type="ECO:0000313" key="13">
    <source>
        <dbReference type="Proteomes" id="UP000676336"/>
    </source>
</evidence>
<dbReference type="SMART" id="SM00399">
    <property type="entry name" value="ZnF_C4"/>
    <property type="match status" value="1"/>
</dbReference>
<protein>
    <recommendedName>
        <fullName evidence="9">Nuclear receptor domain-containing protein</fullName>
    </recommendedName>
</protein>
<dbReference type="SUPFAM" id="SSF48508">
    <property type="entry name" value="Nuclear receptor ligand-binding domain"/>
    <property type="match status" value="1"/>
</dbReference>
<keyword evidence="3" id="KW-0862">Zinc</keyword>
<dbReference type="Gene3D" id="1.10.565.10">
    <property type="entry name" value="Retinoid X Receptor"/>
    <property type="match status" value="1"/>
</dbReference>
<dbReference type="GO" id="GO:0000978">
    <property type="term" value="F:RNA polymerase II cis-regulatory region sequence-specific DNA binding"/>
    <property type="evidence" value="ECO:0007669"/>
    <property type="project" value="TreeGrafter"/>
</dbReference>
<keyword evidence="1" id="KW-0479">Metal-binding</keyword>
<dbReference type="InterPro" id="IPR035500">
    <property type="entry name" value="NHR-like_dom_sf"/>
</dbReference>
<dbReference type="Gene3D" id="3.30.50.10">
    <property type="entry name" value="Erythroid Transcription Factor GATA-1, subunit A"/>
    <property type="match status" value="1"/>
</dbReference>
<dbReference type="SUPFAM" id="SSF57716">
    <property type="entry name" value="Glucocorticoid receptor-like (DNA-binding domain)"/>
    <property type="match status" value="1"/>
</dbReference>
<evidence type="ECO:0000256" key="4">
    <source>
        <dbReference type="ARBA" id="ARBA00023015"/>
    </source>
</evidence>
<dbReference type="Proteomes" id="UP000681720">
    <property type="component" value="Unassembled WGS sequence"/>
</dbReference>
<organism evidence="10 13">
    <name type="scientific">Rotaria magnacalcarata</name>
    <dbReference type="NCBI Taxonomy" id="392030"/>
    <lineage>
        <taxon>Eukaryota</taxon>
        <taxon>Metazoa</taxon>
        <taxon>Spiralia</taxon>
        <taxon>Gnathifera</taxon>
        <taxon>Rotifera</taxon>
        <taxon>Eurotatoria</taxon>
        <taxon>Bdelloidea</taxon>
        <taxon>Philodinida</taxon>
        <taxon>Philodinidae</taxon>
        <taxon>Rotaria</taxon>
    </lineage>
</organism>
<proteinExistence type="predicted"/>
<dbReference type="EMBL" id="CAJOBJ010288421">
    <property type="protein sequence ID" value="CAF5151684.1"/>
    <property type="molecule type" value="Genomic_DNA"/>
</dbReference>
<dbReference type="GO" id="GO:0030154">
    <property type="term" value="P:cell differentiation"/>
    <property type="evidence" value="ECO:0007669"/>
    <property type="project" value="TreeGrafter"/>
</dbReference>
<feature type="domain" description="Nuclear receptor" evidence="9">
    <location>
        <begin position="73"/>
        <end position="149"/>
    </location>
</feature>
<reference evidence="10" key="1">
    <citation type="submission" date="2021-02" db="EMBL/GenBank/DDBJ databases">
        <authorList>
            <person name="Nowell W R."/>
        </authorList>
    </citation>
    <scope>NUCLEOTIDE SEQUENCE</scope>
</reference>
<evidence type="ECO:0000256" key="1">
    <source>
        <dbReference type="ARBA" id="ARBA00022723"/>
    </source>
</evidence>
<keyword evidence="5" id="KW-0238">DNA-binding</keyword>
<keyword evidence="8" id="KW-0539">Nucleus</keyword>
<accession>A0A8S2L1G7</accession>
<evidence type="ECO:0000313" key="11">
    <source>
        <dbReference type="EMBL" id="CAF3887344.1"/>
    </source>
</evidence>
<dbReference type="PANTHER" id="PTHR24082">
    <property type="entry name" value="NUCLEAR HORMONE RECEPTOR"/>
    <property type="match status" value="1"/>
</dbReference>
<dbReference type="Proteomes" id="UP000676336">
    <property type="component" value="Unassembled WGS sequence"/>
</dbReference>
<evidence type="ECO:0000256" key="6">
    <source>
        <dbReference type="ARBA" id="ARBA00023163"/>
    </source>
</evidence>
<dbReference type="PRINTS" id="PR00047">
    <property type="entry name" value="STROIDFINGER"/>
</dbReference>
<dbReference type="EMBL" id="CAJOBI010001364">
    <property type="protein sequence ID" value="CAF3877367.1"/>
    <property type="molecule type" value="Genomic_DNA"/>
</dbReference>
<comment type="caution">
    <text evidence="10">The sequence shown here is derived from an EMBL/GenBank/DDBJ whole genome shotgun (WGS) entry which is preliminary data.</text>
</comment>
<sequence length="298" mass="35150">MTTTTIERNEYWNNVLYDQSFDFDDIFSSALNFISYDEFNSDFILEKKENKATQNYSEIPPNNYSTQESQMQHSKCGICGTPALGYNFNQITCESCKAFFRRNPLRYMPDLKCRFSGRCVINIETRRQCTYCQLKKCFDIKMPKEQKRIHQLSVNQQFLLSRSTVLRTKNRPIICSQKVFGHRRNLSSEDHMLFNNIINAYQLGENHANGLSINNCISSASLVQYLNEQNMIHESLIYFYKPIPEFKQLRVDDQMLLIKCKLIKIIHLHYILIELDGIRVSLDYEMRCEAHEPPNIRK</sequence>
<evidence type="ECO:0000256" key="2">
    <source>
        <dbReference type="ARBA" id="ARBA00022771"/>
    </source>
</evidence>
<evidence type="ECO:0000259" key="9">
    <source>
        <dbReference type="PROSITE" id="PS51030"/>
    </source>
</evidence>
<gene>
    <name evidence="11" type="ORF">BYL167_LOCUS7766</name>
    <name evidence="12" type="ORF">GIL414_LOCUS65107</name>
    <name evidence="10" type="ORF">SMN809_LOCUS5425</name>
</gene>